<keyword evidence="11" id="KW-1185">Reference proteome</keyword>
<dbReference type="InterPro" id="IPR035906">
    <property type="entry name" value="MetI-like_sf"/>
</dbReference>
<dbReference type="InterPro" id="IPR000515">
    <property type="entry name" value="MetI-like"/>
</dbReference>
<keyword evidence="6 8" id="KW-1133">Transmembrane helix</keyword>
<evidence type="ECO:0000256" key="7">
    <source>
        <dbReference type="ARBA" id="ARBA00023136"/>
    </source>
</evidence>
<dbReference type="PROSITE" id="PS50928">
    <property type="entry name" value="ABC_TM1"/>
    <property type="match status" value="1"/>
</dbReference>
<protein>
    <submittedName>
        <fullName evidence="10">ABC transporter membrane protein</fullName>
    </submittedName>
</protein>
<comment type="subcellular location">
    <subcellularLocation>
        <location evidence="1">Cell inner membrane</location>
        <topology evidence="1">Multi-pass membrane protein</topology>
    </subcellularLocation>
    <subcellularLocation>
        <location evidence="8">Cell membrane</location>
        <topology evidence="8">Multi-pass membrane protein</topology>
    </subcellularLocation>
</comment>
<feature type="transmembrane region" description="Helical" evidence="8">
    <location>
        <begin position="232"/>
        <end position="252"/>
    </location>
</feature>
<dbReference type="PANTHER" id="PTHR43357">
    <property type="entry name" value="INNER MEMBRANE ABC TRANSPORTER PERMEASE PROTEIN YDCV"/>
    <property type="match status" value="1"/>
</dbReference>
<organism evidence="10 11">
    <name type="scientific">Mycolicibacterium cyprinidarum</name>
    <dbReference type="NCBI Taxonomy" id="2860311"/>
    <lineage>
        <taxon>Bacteria</taxon>
        <taxon>Bacillati</taxon>
        <taxon>Actinomycetota</taxon>
        <taxon>Actinomycetes</taxon>
        <taxon>Mycobacteriales</taxon>
        <taxon>Mycobacteriaceae</taxon>
        <taxon>Mycolicibacterium</taxon>
    </lineage>
</organism>
<comment type="similarity">
    <text evidence="8">Belongs to the binding-protein-dependent transport system permease family.</text>
</comment>
<evidence type="ECO:0000256" key="5">
    <source>
        <dbReference type="ARBA" id="ARBA00022692"/>
    </source>
</evidence>
<feature type="transmembrane region" description="Helical" evidence="8">
    <location>
        <begin position="174"/>
        <end position="196"/>
    </location>
</feature>
<feature type="domain" description="ABC transmembrane type-1" evidence="9">
    <location>
        <begin position="63"/>
        <end position="251"/>
    </location>
</feature>
<dbReference type="Gene3D" id="1.10.3720.10">
    <property type="entry name" value="MetI-like"/>
    <property type="match status" value="1"/>
</dbReference>
<feature type="transmembrane region" description="Helical" evidence="8">
    <location>
        <begin position="62"/>
        <end position="89"/>
    </location>
</feature>
<keyword evidence="2 8" id="KW-0813">Transport</keyword>
<evidence type="ECO:0000256" key="3">
    <source>
        <dbReference type="ARBA" id="ARBA00022475"/>
    </source>
</evidence>
<evidence type="ECO:0000313" key="10">
    <source>
        <dbReference type="EMBL" id="GJF07966.1"/>
    </source>
</evidence>
<reference evidence="10 11" key="1">
    <citation type="submission" date="2021-08" db="EMBL/GenBank/DDBJ databases">
        <title>Draft genome sequence of Mycolicibacterium sp. NGTWS1702 strain.</title>
        <authorList>
            <person name="Matsumoto M."/>
            <person name="Tang B.C.C."/>
            <person name="Machida Y."/>
            <person name="Matoyama H."/>
            <person name="Kishihara T."/>
            <person name="Sato S."/>
            <person name="Kondo I."/>
            <person name="Sano M."/>
            <person name="Kato G."/>
        </authorList>
    </citation>
    <scope>NUCLEOTIDE SEQUENCE [LARGE SCALE GENOMIC DNA]</scope>
    <source>
        <strain evidence="10 11">NGTWSNA01</strain>
    </source>
</reference>
<gene>
    <name evidence="10" type="ORF">NGTWS1702_29420</name>
</gene>
<dbReference type="Pfam" id="PF00528">
    <property type="entry name" value="BPD_transp_1"/>
    <property type="match status" value="1"/>
</dbReference>
<keyword evidence="5 8" id="KW-0812">Transmembrane</keyword>
<dbReference type="EMBL" id="BPRH01003076">
    <property type="protein sequence ID" value="GJF07966.1"/>
    <property type="molecule type" value="Genomic_DNA"/>
</dbReference>
<dbReference type="PANTHER" id="PTHR43357:SF4">
    <property type="entry name" value="INNER MEMBRANE ABC TRANSPORTER PERMEASE PROTEIN YDCV"/>
    <property type="match status" value="1"/>
</dbReference>
<keyword evidence="3" id="KW-1003">Cell membrane</keyword>
<dbReference type="CDD" id="cd06261">
    <property type="entry name" value="TM_PBP2"/>
    <property type="match status" value="1"/>
</dbReference>
<evidence type="ECO:0000256" key="1">
    <source>
        <dbReference type="ARBA" id="ARBA00004429"/>
    </source>
</evidence>
<feature type="transmembrane region" description="Helical" evidence="8">
    <location>
        <begin position="12"/>
        <end position="33"/>
    </location>
</feature>
<accession>A0ABQ4V3X1</accession>
<evidence type="ECO:0000256" key="6">
    <source>
        <dbReference type="ARBA" id="ARBA00022989"/>
    </source>
</evidence>
<evidence type="ECO:0000313" key="11">
    <source>
        <dbReference type="Proteomes" id="UP001060504"/>
    </source>
</evidence>
<dbReference type="Proteomes" id="UP001060504">
    <property type="component" value="Unassembled WGS sequence"/>
</dbReference>
<dbReference type="SUPFAM" id="SSF161098">
    <property type="entry name" value="MetI-like"/>
    <property type="match status" value="1"/>
</dbReference>
<evidence type="ECO:0000259" key="9">
    <source>
        <dbReference type="PROSITE" id="PS50928"/>
    </source>
</evidence>
<keyword evidence="4" id="KW-0997">Cell inner membrane</keyword>
<feature type="transmembrane region" description="Helical" evidence="8">
    <location>
        <begin position="129"/>
        <end position="153"/>
    </location>
</feature>
<proteinExistence type="inferred from homology"/>
<evidence type="ECO:0000256" key="8">
    <source>
        <dbReference type="RuleBase" id="RU363032"/>
    </source>
</evidence>
<evidence type="ECO:0000256" key="2">
    <source>
        <dbReference type="ARBA" id="ARBA00022448"/>
    </source>
</evidence>
<sequence>MTGIRAAMGRMVRAALVLWFLIPLAPILLWAFANRWPFPNLLPQQWGFDGVRSSLAAGAPHAFVVSATLGLAVAAIATPAGALAARALAAGRLPLQRLIEAALFAPLILPAFAVALGLDVLVLRTRVPSPLAVVAVLSVAAIPYTTYLMRVAFSAYDKGYEDEARTLGASRAMVLIRVQIPLLAPALSGAAFLAFLVGWTDYVVTLLIGGGRVVSVPILVASFAAGTGNSSVVAALSLAAVIPPLILLTVLARTGTRTATST</sequence>
<feature type="transmembrane region" description="Helical" evidence="8">
    <location>
        <begin position="101"/>
        <end position="123"/>
    </location>
</feature>
<comment type="caution">
    <text evidence="10">The sequence shown here is derived from an EMBL/GenBank/DDBJ whole genome shotgun (WGS) entry which is preliminary data.</text>
</comment>
<evidence type="ECO:0000256" key="4">
    <source>
        <dbReference type="ARBA" id="ARBA00022519"/>
    </source>
</evidence>
<keyword evidence="7 8" id="KW-0472">Membrane</keyword>
<name>A0ABQ4V3X1_9MYCO</name>
<feature type="transmembrane region" description="Helical" evidence="8">
    <location>
        <begin position="202"/>
        <end position="225"/>
    </location>
</feature>